<dbReference type="SUPFAM" id="SSF56601">
    <property type="entry name" value="beta-lactamase/transpeptidase-like"/>
    <property type="match status" value="1"/>
</dbReference>
<accession>A0A9X3YKR7</accession>
<dbReference type="Pfam" id="PF00144">
    <property type="entry name" value="Beta-lactamase"/>
    <property type="match status" value="1"/>
</dbReference>
<feature type="chain" id="PRO_5040725533" evidence="1">
    <location>
        <begin position="20"/>
        <end position="497"/>
    </location>
</feature>
<dbReference type="Gene3D" id="3.40.710.10">
    <property type="entry name" value="DD-peptidase/beta-lactamase superfamily"/>
    <property type="match status" value="1"/>
</dbReference>
<evidence type="ECO:0000313" key="3">
    <source>
        <dbReference type="EMBL" id="MDC8014077.1"/>
    </source>
</evidence>
<dbReference type="Proteomes" id="UP001139971">
    <property type="component" value="Unassembled WGS sequence"/>
</dbReference>
<dbReference type="RefSeq" id="WP_263541719.1">
    <property type="nucleotide sequence ID" value="NZ_JAOVZO020000018.1"/>
</dbReference>
<dbReference type="EMBL" id="JAOVZO020000018">
    <property type="protein sequence ID" value="MDC8014077.1"/>
    <property type="molecule type" value="Genomic_DNA"/>
</dbReference>
<feature type="signal peptide" evidence="1">
    <location>
        <begin position="1"/>
        <end position="19"/>
    </location>
</feature>
<dbReference type="InterPro" id="IPR012338">
    <property type="entry name" value="Beta-lactam/transpept-like"/>
</dbReference>
<keyword evidence="4" id="KW-1185">Reference proteome</keyword>
<keyword evidence="3" id="KW-0378">Hydrolase</keyword>
<evidence type="ECO:0000313" key="4">
    <source>
        <dbReference type="Proteomes" id="UP001139971"/>
    </source>
</evidence>
<evidence type="ECO:0000256" key="1">
    <source>
        <dbReference type="SAM" id="SignalP"/>
    </source>
</evidence>
<comment type="caution">
    <text evidence="3">The sequence shown here is derived from an EMBL/GenBank/DDBJ whole genome shotgun (WGS) entry which is preliminary data.</text>
</comment>
<reference evidence="3" key="1">
    <citation type="submission" date="2023-02" db="EMBL/GenBank/DDBJ databases">
        <title>Tahibacter soli sp. nov. isolated from soil.</title>
        <authorList>
            <person name="Baek J.H."/>
            <person name="Lee J.K."/>
            <person name="Choi D.G."/>
            <person name="Jeon C.O."/>
        </authorList>
    </citation>
    <scope>NUCLEOTIDE SEQUENCE</scope>
    <source>
        <strain evidence="3">BL</strain>
    </source>
</reference>
<dbReference type="GO" id="GO:0016787">
    <property type="term" value="F:hydrolase activity"/>
    <property type="evidence" value="ECO:0007669"/>
    <property type="project" value="UniProtKB-KW"/>
</dbReference>
<gene>
    <name evidence="3" type="ORF">OD750_016150</name>
</gene>
<feature type="domain" description="Beta-lactamase-related" evidence="2">
    <location>
        <begin position="46"/>
        <end position="367"/>
    </location>
</feature>
<protein>
    <submittedName>
        <fullName evidence="3">Serine hydrolase</fullName>
    </submittedName>
</protein>
<dbReference type="AlphaFoldDB" id="A0A9X3YKR7"/>
<evidence type="ECO:0000259" key="2">
    <source>
        <dbReference type="Pfam" id="PF00144"/>
    </source>
</evidence>
<name>A0A9X3YKR7_9GAMM</name>
<dbReference type="InterPro" id="IPR050491">
    <property type="entry name" value="AmpC-like"/>
</dbReference>
<sequence length="497" mass="51720">MIRRALAALFAAFVPHAAAAPLDVLDAGLRPTVRKAGEAPPRWSLRERMAFHKVPGVAVVVLKDGVVVQSKGFGVREAGTTGAVDADTVFSVGSISKVVAAAAALRLAQAGRLDLDRDVNRYLTSWHLPKPPAGGEPVVTMRMLLSHTSGLGVHGFDDFLPGEAVPTMLQTLSGAKPAKNEPVRFKAAPGTTYDYSGGGYQVAQLVLETVAGAPLETIAHDAVFKPAGMPRSTYASPLPDDYGNVAKAHDETGALVAAPRGWQTFPQAAAAGLWTSANDLGAFVGVLLRSYQGKDAFLPRAAAVRMLTEVAPGGHGLGPRVSGEGVARIFHHGGANDSYRAWIEGYPETGDGFAILTNGANGTMLAREIRNALSDAIGLGVNPPVRTIALADGAAADYAGTYRRDTAVPAGVRRVLADTIESASLTVSIEGGAVAVLAAGEDKPWTTLPVTPSRFVTTGGATTFEFQRDARGVVRGIVVAADGSRDYFRKSGVARAD</sequence>
<proteinExistence type="predicted"/>
<dbReference type="InterPro" id="IPR001466">
    <property type="entry name" value="Beta-lactam-related"/>
</dbReference>
<keyword evidence="1" id="KW-0732">Signal</keyword>
<organism evidence="3 4">
    <name type="scientific">Tahibacter soli</name>
    <dbReference type="NCBI Taxonomy" id="2983605"/>
    <lineage>
        <taxon>Bacteria</taxon>
        <taxon>Pseudomonadati</taxon>
        <taxon>Pseudomonadota</taxon>
        <taxon>Gammaproteobacteria</taxon>
        <taxon>Lysobacterales</taxon>
        <taxon>Rhodanobacteraceae</taxon>
        <taxon>Tahibacter</taxon>
    </lineage>
</organism>
<dbReference type="PANTHER" id="PTHR46825">
    <property type="entry name" value="D-ALANYL-D-ALANINE-CARBOXYPEPTIDASE/ENDOPEPTIDASE AMPH"/>
    <property type="match status" value="1"/>
</dbReference>
<dbReference type="PANTHER" id="PTHR46825:SF12">
    <property type="entry name" value="PENICILLIN-BINDING PROTEIN 4"/>
    <property type="match status" value="1"/>
</dbReference>